<accession>A0A1I2SIZ8</accession>
<name>A0A1I2SIZ8_9BACT</name>
<dbReference type="STRING" id="1436961.SAMN05421739_102732"/>
<sequence length="355" mass="39702">MLFSSRRPFTVIFTLILSVLSLGAVAQRGEMVPLAPRRPAFILPPADKVPFVIPAVPKYPIAVVPVVAPTEPNIWDFGGIGTVNFSQVSLSNWAAGGQNTVSVLGNANLYANYVQGKHTWNNSVDLTYGLVKLEGKRVQKSDDRMELNLKYGFRASKRWFYTGQLNIKTQLTPTYTITRDTLRSGFFSPASILASLGMDYKPNDKLSVFISPFTGKMTVVKEQRLADKGMFGVEPARKDAEGNIIPGTGKRIRREFGGYVNVRYKNEIFKNITLQSKLDMFSNYLRSPENVDVNWENLVNFKVNKVVSASLFAHIIYDDDTKIDVDRDGDDKVDGRGPRLQLKQTLGIGISYKFK</sequence>
<evidence type="ECO:0000313" key="2">
    <source>
        <dbReference type="Proteomes" id="UP000198724"/>
    </source>
</evidence>
<gene>
    <name evidence="1" type="ORF">SAMN05421739_102732</name>
</gene>
<dbReference type="Proteomes" id="UP000198724">
    <property type="component" value="Unassembled WGS sequence"/>
</dbReference>
<proteinExistence type="predicted"/>
<dbReference type="AlphaFoldDB" id="A0A1I2SIZ8"/>
<dbReference type="RefSeq" id="WP_245756157.1">
    <property type="nucleotide sequence ID" value="NZ_FOOT01000002.1"/>
</dbReference>
<protein>
    <recommendedName>
        <fullName evidence="3">DUF3078 domain-containing protein</fullName>
    </recommendedName>
</protein>
<evidence type="ECO:0008006" key="3">
    <source>
        <dbReference type="Google" id="ProtNLM"/>
    </source>
</evidence>
<dbReference type="EMBL" id="FOOT01000002">
    <property type="protein sequence ID" value="SFG50877.1"/>
    <property type="molecule type" value="Genomic_DNA"/>
</dbReference>
<organism evidence="1 2">
    <name type="scientific">Pontibacter chinhatensis</name>
    <dbReference type="NCBI Taxonomy" id="1436961"/>
    <lineage>
        <taxon>Bacteria</taxon>
        <taxon>Pseudomonadati</taxon>
        <taxon>Bacteroidota</taxon>
        <taxon>Cytophagia</taxon>
        <taxon>Cytophagales</taxon>
        <taxon>Hymenobacteraceae</taxon>
        <taxon>Pontibacter</taxon>
    </lineage>
</organism>
<dbReference type="Pfam" id="PF11276">
    <property type="entry name" value="DUF3078"/>
    <property type="match status" value="1"/>
</dbReference>
<reference evidence="2" key="1">
    <citation type="submission" date="2016-10" db="EMBL/GenBank/DDBJ databases">
        <authorList>
            <person name="Varghese N."/>
            <person name="Submissions S."/>
        </authorList>
    </citation>
    <scope>NUCLEOTIDE SEQUENCE [LARGE SCALE GENOMIC DNA]</scope>
    <source>
        <strain evidence="2">LP51</strain>
    </source>
</reference>
<keyword evidence="2" id="KW-1185">Reference proteome</keyword>
<dbReference type="InterPro" id="IPR021428">
    <property type="entry name" value="DUF3078"/>
</dbReference>
<evidence type="ECO:0000313" key="1">
    <source>
        <dbReference type="EMBL" id="SFG50877.1"/>
    </source>
</evidence>